<accession>J6F5J8</accession>
<evidence type="ECO:0000313" key="3">
    <source>
        <dbReference type="Proteomes" id="UP000002748"/>
    </source>
</evidence>
<dbReference type="Proteomes" id="UP000002748">
    <property type="component" value="Unassembled WGS sequence"/>
</dbReference>
<dbReference type="VEuPathDB" id="FungiDB:A1Q1_00173"/>
<gene>
    <name evidence="2" type="ORF">A1Q1_00173</name>
</gene>
<dbReference type="GeneID" id="25983687"/>
<dbReference type="EMBL" id="ALBS01000099">
    <property type="protein sequence ID" value="EJT50552.1"/>
    <property type="molecule type" value="Genomic_DNA"/>
</dbReference>
<name>J6F5J8_TRIAS</name>
<dbReference type="AlphaFoldDB" id="J6F5J8"/>
<proteinExistence type="predicted"/>
<comment type="caution">
    <text evidence="2">The sequence shown here is derived from an EMBL/GenBank/DDBJ whole genome shotgun (WGS) entry which is preliminary data.</text>
</comment>
<evidence type="ECO:0000256" key="1">
    <source>
        <dbReference type="SAM" id="MobiDB-lite"/>
    </source>
</evidence>
<dbReference type="RefSeq" id="XP_014181976.1">
    <property type="nucleotide sequence ID" value="XM_014326501.1"/>
</dbReference>
<feature type="region of interest" description="Disordered" evidence="1">
    <location>
        <begin position="1"/>
        <end position="26"/>
    </location>
</feature>
<organism evidence="2 3">
    <name type="scientific">Trichosporon asahii var. asahii (strain ATCC 90039 / CBS 2479 / JCM 2466 / KCTC 7840 / NBRC 103889/ NCYC 2677 / UAMH 7654)</name>
    <name type="common">Yeast</name>
    <dbReference type="NCBI Taxonomy" id="1186058"/>
    <lineage>
        <taxon>Eukaryota</taxon>
        <taxon>Fungi</taxon>
        <taxon>Dikarya</taxon>
        <taxon>Basidiomycota</taxon>
        <taxon>Agaricomycotina</taxon>
        <taxon>Tremellomycetes</taxon>
        <taxon>Trichosporonales</taxon>
        <taxon>Trichosporonaceae</taxon>
        <taxon>Trichosporon</taxon>
    </lineage>
</organism>
<dbReference type="HOGENOM" id="CLU_738077_0_0_1"/>
<evidence type="ECO:0000313" key="2">
    <source>
        <dbReference type="EMBL" id="EJT50552.1"/>
    </source>
</evidence>
<dbReference type="KEGG" id="tasa:A1Q1_00173"/>
<protein>
    <submittedName>
        <fullName evidence="2">Uncharacterized protein</fullName>
    </submittedName>
</protein>
<sequence>MGCFSSKHTMTVTTTTTNTTSSTYNGRTVADVSTTTHTTPSRGKPTTTHDNYQTVTYHGTQAVAQPVPGVVRDPNLPPPTPLELYIRPSWTYNAIMSGKFWEAMADDIRRKPQNPKRNWTLERVDDNNVVYTNGLARSDPIPVVKIATYAPPKKPKRFSEKKEPEPSMCRWTWADDGTGDKNAIRLCGEANGISQLTEPEFAVEDAFAFEPLSPILHAAARATDLPFFVVSPFDPKTRAPQDVYLVRVDDQTPFSFPGRWRWPPTLKDIDGDAYRGIMRQGRIVRAGVLERHGGMAPECLQALAEKMGWEFYDLGSWHTESEGVEHIGMRDPKMNAEWTMRSEYEIVNAKRSTSFLITYKVPGSTYEYTRSFEEW</sequence>
<reference evidence="2 3" key="1">
    <citation type="journal article" date="2012" name="Eukaryot. Cell">
        <title>Draft genome sequence of CBS 2479, the standard type strain of Trichosporon asahii.</title>
        <authorList>
            <person name="Yang R.Y."/>
            <person name="Li H.T."/>
            <person name="Zhu H."/>
            <person name="Zhou G.P."/>
            <person name="Wang M."/>
            <person name="Wang L."/>
        </authorList>
    </citation>
    <scope>NUCLEOTIDE SEQUENCE [LARGE SCALE GENOMIC DNA]</scope>
    <source>
        <strain evidence="3">ATCC 90039 / CBS 2479 / JCM 2466 / KCTC 7840 / NCYC 2677 / UAMH 7654</strain>
    </source>
</reference>